<keyword evidence="2" id="KW-0560">Oxidoreductase</keyword>
<accession>A0A3N2BBE7</accession>
<dbReference type="OrthoDB" id="4577644at2"/>
<dbReference type="GO" id="GO:0016491">
    <property type="term" value="F:oxidoreductase activity"/>
    <property type="evidence" value="ECO:0007669"/>
    <property type="project" value="UniProtKB-KW"/>
</dbReference>
<reference evidence="3 4" key="1">
    <citation type="submission" date="2018-11" db="EMBL/GenBank/DDBJ databases">
        <title>Sequencing the genomes of 1000 actinobacteria strains.</title>
        <authorList>
            <person name="Klenk H.-P."/>
        </authorList>
    </citation>
    <scope>NUCLEOTIDE SEQUENCE [LARGE SCALE GENOMIC DNA]</scope>
    <source>
        <strain evidence="3 4">DSM 11294</strain>
    </source>
</reference>
<dbReference type="AlphaFoldDB" id="A0A3N2BBE7"/>
<evidence type="ECO:0000313" key="4">
    <source>
        <dbReference type="Proteomes" id="UP000280668"/>
    </source>
</evidence>
<dbReference type="PRINTS" id="PR00081">
    <property type="entry name" value="GDHRDH"/>
</dbReference>
<dbReference type="InterPro" id="IPR036291">
    <property type="entry name" value="NAD(P)-bd_dom_sf"/>
</dbReference>
<dbReference type="EMBL" id="RKHK01000001">
    <property type="protein sequence ID" value="ROR72502.1"/>
    <property type="molecule type" value="Genomic_DNA"/>
</dbReference>
<evidence type="ECO:0000313" key="3">
    <source>
        <dbReference type="EMBL" id="ROR72502.1"/>
    </source>
</evidence>
<dbReference type="InterPro" id="IPR002347">
    <property type="entry name" value="SDR_fam"/>
</dbReference>
<dbReference type="Proteomes" id="UP000280668">
    <property type="component" value="Unassembled WGS sequence"/>
</dbReference>
<dbReference type="Gene3D" id="3.40.50.720">
    <property type="entry name" value="NAD(P)-binding Rossmann-like Domain"/>
    <property type="match status" value="1"/>
</dbReference>
<sequence length="318" mass="33394">MSNNTVRGMTQLTRMRLTDPLATAPDLTGRHAIVTGGASGLGLASTRSLALRGATVLIGARDLERANTVRDRLLEENRLPAERIALAPLDLIDPESIRQFALGAAHRSVDLLVLNAGISSVPLRHDRAGVESQFATNHLGHFALTGRLLPSLGRGTAARVVTVSSALYVRARMDLGDLASTGHYSPGGAYARSKLANAVFAVELNRRLAASGSPIRSFAAHPGMARTPLHTTYPSAATRLLTGAIARAIGRESDPANVGVMTAALHPNADPGLFWGPVGSKTAPDALGEPFKPIATDLATGTALWNTSERLTGIRFLS</sequence>
<protein>
    <submittedName>
        <fullName evidence="3">NAD(P)-dependent dehydrogenase (Short-subunit alcohol dehydrogenase family)</fullName>
    </submittedName>
</protein>
<gene>
    <name evidence="3" type="ORF">EDD31_0854</name>
</gene>
<dbReference type="Pfam" id="PF00106">
    <property type="entry name" value="adh_short"/>
    <property type="match status" value="1"/>
</dbReference>
<evidence type="ECO:0000256" key="1">
    <source>
        <dbReference type="ARBA" id="ARBA00006484"/>
    </source>
</evidence>
<name>A0A3N2BBE7_9MICO</name>
<comment type="similarity">
    <text evidence="1">Belongs to the short-chain dehydrogenases/reductases (SDR) family.</text>
</comment>
<proteinExistence type="inferred from homology"/>
<keyword evidence="4" id="KW-1185">Reference proteome</keyword>
<dbReference type="PANTHER" id="PTHR24320">
    <property type="entry name" value="RETINOL DEHYDROGENASE"/>
    <property type="match status" value="1"/>
</dbReference>
<evidence type="ECO:0000256" key="2">
    <source>
        <dbReference type="ARBA" id="ARBA00023002"/>
    </source>
</evidence>
<comment type="caution">
    <text evidence="3">The sequence shown here is derived from an EMBL/GenBank/DDBJ whole genome shotgun (WGS) entry which is preliminary data.</text>
</comment>
<dbReference type="SUPFAM" id="SSF51735">
    <property type="entry name" value="NAD(P)-binding Rossmann-fold domains"/>
    <property type="match status" value="1"/>
</dbReference>
<organism evidence="3 4">
    <name type="scientific">Bogoriella caseilytica</name>
    <dbReference type="NCBI Taxonomy" id="56055"/>
    <lineage>
        <taxon>Bacteria</taxon>
        <taxon>Bacillati</taxon>
        <taxon>Actinomycetota</taxon>
        <taxon>Actinomycetes</taxon>
        <taxon>Micrococcales</taxon>
        <taxon>Bogoriellaceae</taxon>
        <taxon>Bogoriella</taxon>
    </lineage>
</organism>
<dbReference type="PANTHER" id="PTHR24320:SF148">
    <property type="entry name" value="NAD(P)-BINDING ROSSMANN-FOLD SUPERFAMILY PROTEIN"/>
    <property type="match status" value="1"/>
</dbReference>